<protein>
    <recommendedName>
        <fullName evidence="2">HNH nuclease domain-containing protein</fullName>
    </recommendedName>
</protein>
<dbReference type="InParanoid" id="V5G868"/>
<dbReference type="Proteomes" id="UP000018001">
    <property type="component" value="Unassembled WGS sequence"/>
</dbReference>
<feature type="region of interest" description="Disordered" evidence="1">
    <location>
        <begin position="1"/>
        <end position="23"/>
    </location>
</feature>
<dbReference type="Pfam" id="PF13391">
    <property type="entry name" value="HNH_2"/>
    <property type="match status" value="1"/>
</dbReference>
<comment type="caution">
    <text evidence="3">The sequence shown here is derived from an EMBL/GenBank/DDBJ whole genome shotgun (WGS) entry which is preliminary data.</text>
</comment>
<keyword evidence="4" id="KW-1185">Reference proteome</keyword>
<organism evidence="3 4">
    <name type="scientific">Byssochlamys spectabilis (strain No. 5 / NBRC 109023)</name>
    <name type="common">Paecilomyces variotii</name>
    <dbReference type="NCBI Taxonomy" id="1356009"/>
    <lineage>
        <taxon>Eukaryota</taxon>
        <taxon>Fungi</taxon>
        <taxon>Dikarya</taxon>
        <taxon>Ascomycota</taxon>
        <taxon>Pezizomycotina</taxon>
        <taxon>Eurotiomycetes</taxon>
        <taxon>Eurotiomycetidae</taxon>
        <taxon>Eurotiales</taxon>
        <taxon>Thermoascaceae</taxon>
        <taxon>Paecilomyces</taxon>
    </lineage>
</organism>
<reference evidence="4" key="1">
    <citation type="journal article" date="2014" name="Genome Announc.">
        <title>Draft genome sequence of the formaldehyde-resistant fungus Byssochlamys spectabilis No. 5 (anamorph Paecilomyces variotii No. 5) (NBRC109023).</title>
        <authorList>
            <person name="Oka T."/>
            <person name="Ekino K."/>
            <person name="Fukuda K."/>
            <person name="Nomura Y."/>
        </authorList>
    </citation>
    <scope>NUCLEOTIDE SEQUENCE [LARGE SCALE GENOMIC DNA]</scope>
    <source>
        <strain evidence="4">No. 5 / NBRC 109023</strain>
    </source>
</reference>
<sequence length="308" mass="35309">MSACGDGRSPLQGFRSYDDEDTPEVYNTQSEEMADVLAELQQILHIHYVPTAFWACVQVCDIEMLRDLQNTSIGISEPVMPRSPADLAKERDGSLCVLTRRIPIQVTHLWPGYLIPRRSSSSDLESNIPDFWKMLKVFWKPEKVSRWRSQIFGDPEDPTRPMDVCFNMMCLRKDLHTMWTNGTFALRPVSLSEDRKELLVKFYWQPFYSHLLRNEIDLLQAPLTSRGLDKGRNIQGYAELIVQTASQTVAPQLSRVVSGAVFSLRTSDPERLPLPSIELLEMQWYLIRIVSMSGAASEYDNDDDDNDD</sequence>
<evidence type="ECO:0000313" key="4">
    <source>
        <dbReference type="Proteomes" id="UP000018001"/>
    </source>
</evidence>
<proteinExistence type="predicted"/>
<dbReference type="HOGENOM" id="CLU_039755_0_0_1"/>
<dbReference type="EMBL" id="BAUL01000183">
    <property type="protein sequence ID" value="GAD97072.1"/>
    <property type="molecule type" value="Genomic_DNA"/>
</dbReference>
<dbReference type="eggNOG" id="ENOG502S620">
    <property type="taxonomic scope" value="Eukaryota"/>
</dbReference>
<accession>V5G868</accession>
<evidence type="ECO:0000313" key="3">
    <source>
        <dbReference type="EMBL" id="GAD97072.1"/>
    </source>
</evidence>
<dbReference type="OrthoDB" id="5416097at2759"/>
<evidence type="ECO:0000256" key="1">
    <source>
        <dbReference type="SAM" id="MobiDB-lite"/>
    </source>
</evidence>
<gene>
    <name evidence="3" type="ORF">PVAR5_5741</name>
</gene>
<name>V5G868_BYSSN</name>
<dbReference type="AlphaFoldDB" id="V5G868"/>
<dbReference type="InterPro" id="IPR003615">
    <property type="entry name" value="HNH_nuc"/>
</dbReference>
<feature type="domain" description="HNH nuclease" evidence="2">
    <location>
        <begin position="96"/>
        <end position="186"/>
    </location>
</feature>
<evidence type="ECO:0000259" key="2">
    <source>
        <dbReference type="Pfam" id="PF13391"/>
    </source>
</evidence>